<evidence type="ECO:0000313" key="1">
    <source>
        <dbReference type="EMBL" id="SVB09586.1"/>
    </source>
</evidence>
<feature type="non-terminal residue" evidence="1">
    <location>
        <position position="1"/>
    </location>
</feature>
<sequence>VKRAREKVQRKGEKYIDYWIGRLEFGIGYLEMIFAVRQASIAETNGKPAEANHHAKIALEFACRALASYANVAQDRSDLGSIAVMNEYVHRPLKAKISEMNQ</sequence>
<dbReference type="EMBL" id="UINC01028500">
    <property type="protein sequence ID" value="SVB09586.1"/>
    <property type="molecule type" value="Genomic_DNA"/>
</dbReference>
<evidence type="ECO:0008006" key="2">
    <source>
        <dbReference type="Google" id="ProtNLM"/>
    </source>
</evidence>
<reference evidence="1" key="1">
    <citation type="submission" date="2018-05" db="EMBL/GenBank/DDBJ databases">
        <authorList>
            <person name="Lanie J.A."/>
            <person name="Ng W.-L."/>
            <person name="Kazmierczak K.M."/>
            <person name="Andrzejewski T.M."/>
            <person name="Davidsen T.M."/>
            <person name="Wayne K.J."/>
            <person name="Tettelin H."/>
            <person name="Glass J.I."/>
            <person name="Rusch D."/>
            <person name="Podicherti R."/>
            <person name="Tsui H.-C.T."/>
            <person name="Winkler M.E."/>
        </authorList>
    </citation>
    <scope>NUCLEOTIDE SEQUENCE</scope>
</reference>
<organism evidence="1">
    <name type="scientific">marine metagenome</name>
    <dbReference type="NCBI Taxonomy" id="408172"/>
    <lineage>
        <taxon>unclassified sequences</taxon>
        <taxon>metagenomes</taxon>
        <taxon>ecological metagenomes</taxon>
    </lineage>
</organism>
<dbReference type="AlphaFoldDB" id="A0A382B726"/>
<protein>
    <recommendedName>
        <fullName evidence="2">Acyl-CoA dehydrogenase/oxidase C-terminal domain-containing protein</fullName>
    </recommendedName>
</protein>
<name>A0A382B726_9ZZZZ</name>
<gene>
    <name evidence="1" type="ORF">METZ01_LOCUS162440</name>
</gene>
<proteinExistence type="predicted"/>
<accession>A0A382B726</accession>